<dbReference type="InterPro" id="IPR007886">
    <property type="entry name" value="AlaDH/PNT_N"/>
</dbReference>
<reference evidence="4" key="1">
    <citation type="submission" date="2023-07" db="EMBL/GenBank/DDBJ databases">
        <title>30 novel species of actinomycetes from the DSMZ collection.</title>
        <authorList>
            <person name="Nouioui I."/>
        </authorList>
    </citation>
    <scope>NUCLEOTIDE SEQUENCE [LARGE SCALE GENOMIC DNA]</scope>
    <source>
        <strain evidence="4">DSM 45834</strain>
    </source>
</reference>
<protein>
    <submittedName>
        <fullName evidence="3">Alanine dehydrogenase</fullName>
    </submittedName>
</protein>
<dbReference type="EMBL" id="JAVREJ010000005">
    <property type="protein sequence ID" value="MDT0349732.1"/>
    <property type="molecule type" value="Genomic_DNA"/>
</dbReference>
<keyword evidence="1" id="KW-0520">NAD</keyword>
<evidence type="ECO:0000313" key="3">
    <source>
        <dbReference type="EMBL" id="MDT0349732.1"/>
    </source>
</evidence>
<dbReference type="SMART" id="SM01003">
    <property type="entry name" value="AlaDh_PNT_N"/>
    <property type="match status" value="1"/>
</dbReference>
<dbReference type="InterPro" id="IPR008142">
    <property type="entry name" value="AlaDH/PNT_CS1"/>
</dbReference>
<dbReference type="PROSITE" id="PS00836">
    <property type="entry name" value="ALADH_PNT_1"/>
    <property type="match status" value="1"/>
</dbReference>
<feature type="non-terminal residue" evidence="3">
    <location>
        <position position="99"/>
    </location>
</feature>
<comment type="caution">
    <text evidence="3">The sequence shown here is derived from an EMBL/GenBank/DDBJ whole genome shotgun (WGS) entry which is preliminary data.</text>
</comment>
<accession>A0ABU2N718</accession>
<sequence>MSTLVVGVPSEIKDNEKRVALTPDGVTELVHNGHQVVVQAGAGIGSRFPDEEYATAGAKILPTADDVFAAADLIVKVKEPVPAEYHRFRPGQQLFTYLH</sequence>
<dbReference type="PANTHER" id="PTHR42795">
    <property type="entry name" value="ALANINE DEHYDROGENASE"/>
    <property type="match status" value="1"/>
</dbReference>
<keyword evidence="4" id="KW-1185">Reference proteome</keyword>
<gene>
    <name evidence="3" type="ORF">RM445_09380</name>
</gene>
<evidence type="ECO:0000259" key="2">
    <source>
        <dbReference type="SMART" id="SM01003"/>
    </source>
</evidence>
<feature type="domain" description="Alanine dehydrogenase/pyridine nucleotide transhydrogenase N-terminal" evidence="2">
    <location>
        <begin position="7"/>
        <end position="99"/>
    </location>
</feature>
<evidence type="ECO:0000313" key="4">
    <source>
        <dbReference type="Proteomes" id="UP001183202"/>
    </source>
</evidence>
<name>A0ABU2N718_9PSEU</name>
<organism evidence="3 4">
    <name type="scientific">Pseudonocardia charpentierae</name>
    <dbReference type="NCBI Taxonomy" id="3075545"/>
    <lineage>
        <taxon>Bacteria</taxon>
        <taxon>Bacillati</taxon>
        <taxon>Actinomycetota</taxon>
        <taxon>Actinomycetes</taxon>
        <taxon>Pseudonocardiales</taxon>
        <taxon>Pseudonocardiaceae</taxon>
        <taxon>Pseudonocardia</taxon>
    </lineage>
</organism>
<evidence type="ECO:0000256" key="1">
    <source>
        <dbReference type="ARBA" id="ARBA00023027"/>
    </source>
</evidence>
<dbReference type="Proteomes" id="UP001183202">
    <property type="component" value="Unassembled WGS sequence"/>
</dbReference>
<dbReference type="Gene3D" id="3.40.50.720">
    <property type="entry name" value="NAD(P)-binding Rossmann-like Domain"/>
    <property type="match status" value="1"/>
</dbReference>
<dbReference type="PANTHER" id="PTHR42795:SF1">
    <property type="entry name" value="ALANINE DEHYDROGENASE"/>
    <property type="match status" value="1"/>
</dbReference>
<dbReference type="Pfam" id="PF05222">
    <property type="entry name" value="AlaDh_PNT_N"/>
    <property type="match status" value="1"/>
</dbReference>
<proteinExistence type="predicted"/>
<dbReference type="SUPFAM" id="SSF52283">
    <property type="entry name" value="Formate/glycerate dehydrogenase catalytic domain-like"/>
    <property type="match status" value="1"/>
</dbReference>